<evidence type="ECO:0000259" key="2">
    <source>
        <dbReference type="Pfam" id="PF03795"/>
    </source>
</evidence>
<dbReference type="Proteomes" id="UP000216533">
    <property type="component" value="Unassembled WGS sequence"/>
</dbReference>
<comment type="caution">
    <text evidence="3">The sequence shown here is derived from an EMBL/GenBank/DDBJ whole genome shotgun (WGS) entry which is preliminary data.</text>
</comment>
<dbReference type="InterPro" id="IPR005545">
    <property type="entry name" value="YCII"/>
</dbReference>
<dbReference type="Pfam" id="PF03795">
    <property type="entry name" value="YCII"/>
    <property type="match status" value="1"/>
</dbReference>
<organism evidence="3 4">
    <name type="scientific">Parenemella sanctibonifatiensis</name>
    <dbReference type="NCBI Taxonomy" id="2016505"/>
    <lineage>
        <taxon>Bacteria</taxon>
        <taxon>Bacillati</taxon>
        <taxon>Actinomycetota</taxon>
        <taxon>Actinomycetes</taxon>
        <taxon>Propionibacteriales</taxon>
        <taxon>Propionibacteriaceae</taxon>
        <taxon>Parenemella</taxon>
    </lineage>
</organism>
<name>A0A255E7K8_9ACTN</name>
<protein>
    <submittedName>
        <fullName evidence="3">Transcription initiation protein</fullName>
    </submittedName>
</protein>
<evidence type="ECO:0000313" key="4">
    <source>
        <dbReference type="Proteomes" id="UP000216533"/>
    </source>
</evidence>
<gene>
    <name evidence="3" type="ORF">CGZ92_07380</name>
</gene>
<comment type="similarity">
    <text evidence="1">Belongs to the YciI family.</text>
</comment>
<proteinExistence type="inferred from homology"/>
<feature type="domain" description="YCII-related" evidence="2">
    <location>
        <begin position="20"/>
        <end position="110"/>
    </location>
</feature>
<evidence type="ECO:0000313" key="3">
    <source>
        <dbReference type="EMBL" id="OYN87524.1"/>
    </source>
</evidence>
<reference evidence="3 4" key="1">
    <citation type="submission" date="2017-07" db="EMBL/GenBank/DDBJ databases">
        <title>Draft whole genome sequences of clinical Proprionibacteriaceae strains.</title>
        <authorList>
            <person name="Bernier A.-M."/>
            <person name="Bernard K."/>
            <person name="Domingo M.-C."/>
        </authorList>
    </citation>
    <scope>NUCLEOTIDE SEQUENCE [LARGE SCALE GENOMIC DNA]</scope>
    <source>
        <strain evidence="3 4">NML 160184</strain>
    </source>
</reference>
<dbReference type="EMBL" id="NMVI01000016">
    <property type="protein sequence ID" value="OYN87524.1"/>
    <property type="molecule type" value="Genomic_DNA"/>
</dbReference>
<dbReference type="RefSeq" id="WP_094450746.1">
    <property type="nucleotide sequence ID" value="NZ_NMVI01000016.1"/>
</dbReference>
<dbReference type="InterPro" id="IPR011008">
    <property type="entry name" value="Dimeric_a/b-barrel"/>
</dbReference>
<dbReference type="AlphaFoldDB" id="A0A255E7K8"/>
<dbReference type="SUPFAM" id="SSF54909">
    <property type="entry name" value="Dimeric alpha+beta barrel"/>
    <property type="match status" value="1"/>
</dbReference>
<evidence type="ECO:0000256" key="1">
    <source>
        <dbReference type="ARBA" id="ARBA00007689"/>
    </source>
</evidence>
<sequence>MAEYTVLIVGDSDRWWTSMSLAERKDGYAKYGEFSEALAKGGHKILSGGELTQTSEARSIPAGGGPVTEGPYAESVEQVGGFYQIETDDLDGLLECCQIIASVGEGIEVRPNVTADQRPS</sequence>
<dbReference type="Gene3D" id="3.30.70.1060">
    <property type="entry name" value="Dimeric alpha+beta barrel"/>
    <property type="match status" value="1"/>
</dbReference>
<accession>A0A255E7K8</accession>